<dbReference type="EMBL" id="PGTO01000046">
    <property type="protein sequence ID" value="RAU19986.1"/>
    <property type="molecule type" value="Genomic_DNA"/>
</dbReference>
<dbReference type="Gene3D" id="1.25.40.10">
    <property type="entry name" value="Tetratricopeptide repeat domain"/>
    <property type="match status" value="1"/>
</dbReference>
<gene>
    <name evidence="2" type="ORF">CU669_20795</name>
</gene>
<evidence type="ECO:0000256" key="1">
    <source>
        <dbReference type="SAM" id="MobiDB-lite"/>
    </source>
</evidence>
<dbReference type="RefSeq" id="WP_112147505.1">
    <property type="nucleotide sequence ID" value="NZ_PGTO01000046.1"/>
</dbReference>
<name>A0A364NSC7_9PROT</name>
<dbReference type="PROSITE" id="PS50293">
    <property type="entry name" value="TPR_REGION"/>
    <property type="match status" value="1"/>
</dbReference>
<dbReference type="Proteomes" id="UP000251075">
    <property type="component" value="Unassembled WGS sequence"/>
</dbReference>
<dbReference type="InterPro" id="IPR011990">
    <property type="entry name" value="TPR-like_helical_dom_sf"/>
</dbReference>
<evidence type="ECO:0000313" key="3">
    <source>
        <dbReference type="Proteomes" id="UP000251075"/>
    </source>
</evidence>
<comment type="caution">
    <text evidence="2">The sequence shown here is derived from an EMBL/GenBank/DDBJ whole genome shotgun (WGS) entry which is preliminary data.</text>
</comment>
<reference evidence="2 3" key="1">
    <citation type="submission" date="2017-11" db="EMBL/GenBank/DDBJ databases">
        <title>Draft genome sequence of magnetotactic bacterium Magnetospirillum kuznetsovii LBB-42.</title>
        <authorList>
            <person name="Grouzdev D.S."/>
            <person name="Rysina M.S."/>
            <person name="Baslerov R.V."/>
            <person name="Koziaeva V."/>
        </authorList>
    </citation>
    <scope>NUCLEOTIDE SEQUENCE [LARGE SCALE GENOMIC DNA]</scope>
    <source>
        <strain evidence="2 3">LBB-42</strain>
    </source>
</reference>
<dbReference type="SUPFAM" id="SSF48452">
    <property type="entry name" value="TPR-like"/>
    <property type="match status" value="1"/>
</dbReference>
<feature type="region of interest" description="Disordered" evidence="1">
    <location>
        <begin position="1"/>
        <end position="27"/>
    </location>
</feature>
<organism evidence="2 3">
    <name type="scientific">Paramagnetospirillum kuznetsovii</name>
    <dbReference type="NCBI Taxonomy" id="2053833"/>
    <lineage>
        <taxon>Bacteria</taxon>
        <taxon>Pseudomonadati</taxon>
        <taxon>Pseudomonadota</taxon>
        <taxon>Alphaproteobacteria</taxon>
        <taxon>Rhodospirillales</taxon>
        <taxon>Magnetospirillaceae</taxon>
        <taxon>Paramagnetospirillum</taxon>
    </lineage>
</organism>
<keyword evidence="3" id="KW-1185">Reference proteome</keyword>
<dbReference type="OrthoDB" id="7295299at2"/>
<accession>A0A364NSC7</accession>
<dbReference type="AlphaFoldDB" id="A0A364NSC7"/>
<feature type="compositionally biased region" description="Polar residues" evidence="1">
    <location>
        <begin position="18"/>
        <end position="27"/>
    </location>
</feature>
<protein>
    <submittedName>
        <fullName evidence="2">Uncharacterized protein</fullName>
    </submittedName>
</protein>
<evidence type="ECO:0000313" key="2">
    <source>
        <dbReference type="EMBL" id="RAU19986.1"/>
    </source>
</evidence>
<feature type="compositionally biased region" description="Basic residues" evidence="1">
    <location>
        <begin position="1"/>
        <end position="12"/>
    </location>
</feature>
<sequence>MPLNRKQRRTQAKKATGSAPQSAGPSVQQLVAEALQHHHAGRLTDAIAAYRRVLALVPGSAPAYCNLGVAIEAQGRLDEAIAAYR</sequence>
<dbReference type="Pfam" id="PF13432">
    <property type="entry name" value="TPR_16"/>
    <property type="match status" value="1"/>
</dbReference>
<proteinExistence type="predicted"/>